<dbReference type="InterPro" id="IPR011652">
    <property type="entry name" value="MORN_2"/>
</dbReference>
<comment type="caution">
    <text evidence="1">The sequence shown here is derived from an EMBL/GenBank/DDBJ whole genome shotgun (WGS) entry which is preliminary data.</text>
</comment>
<dbReference type="OrthoDB" id="5325647at2"/>
<gene>
    <name evidence="1" type="ORF">LS81_004365</name>
</gene>
<evidence type="ECO:0000313" key="1">
    <source>
        <dbReference type="EMBL" id="TLD83618.1"/>
    </source>
</evidence>
<dbReference type="SUPFAM" id="SSF82185">
    <property type="entry name" value="Histone H3 K4-specific methyltransferase SET7/9 N-terminal domain"/>
    <property type="match status" value="1"/>
</dbReference>
<dbReference type="Proteomes" id="UP000029878">
    <property type="component" value="Unassembled WGS sequence"/>
</dbReference>
<dbReference type="AlphaFoldDB" id="A0A4U8SBY7"/>
<accession>A0A4U8SBY7</accession>
<dbReference type="EMBL" id="JRPL02000007">
    <property type="protein sequence ID" value="TLD83618.1"/>
    <property type="molecule type" value="Genomic_DNA"/>
</dbReference>
<sequence>MKKLFFVFLSCFIYMQAEVLKECKSKKDRLEACIKKTYYANGNIKSETSYKNGELYGTAKIYFKNGKLKSETPYRGDEIHGVVKHYFSNGNLKAETPYIHDTIHGSENYYYKNGKHLLSIIYQDGVAISGVCDNQKLLTTTQIRNWHTILNIADICNQD</sequence>
<organism evidence="1 2">
    <name type="scientific">Helicobacter trogontum</name>
    <dbReference type="NCBI Taxonomy" id="50960"/>
    <lineage>
        <taxon>Bacteria</taxon>
        <taxon>Pseudomonadati</taxon>
        <taxon>Campylobacterota</taxon>
        <taxon>Epsilonproteobacteria</taxon>
        <taxon>Campylobacterales</taxon>
        <taxon>Helicobacteraceae</taxon>
        <taxon>Helicobacter</taxon>
    </lineage>
</organism>
<dbReference type="RefSeq" id="WP_052096464.1">
    <property type="nucleotide sequence ID" value="NZ_FZNG01000024.1"/>
</dbReference>
<dbReference type="Pfam" id="PF07661">
    <property type="entry name" value="MORN_2"/>
    <property type="match status" value="3"/>
</dbReference>
<proteinExistence type="predicted"/>
<dbReference type="Gene3D" id="3.90.930.1">
    <property type="match status" value="1"/>
</dbReference>
<name>A0A4U8SBY7_9HELI</name>
<reference evidence="1 2" key="1">
    <citation type="journal article" date="2014" name="Genome Announc.">
        <title>Draft genome sequences of eight enterohepatic helicobacter species isolated from both laboratory and wild rodents.</title>
        <authorList>
            <person name="Sheh A."/>
            <person name="Shen Z."/>
            <person name="Fox J.G."/>
        </authorList>
    </citation>
    <scope>NUCLEOTIDE SEQUENCE [LARGE SCALE GENOMIC DNA]</scope>
    <source>
        <strain evidence="1 2">ATCC 700114</strain>
    </source>
</reference>
<protein>
    <submittedName>
        <fullName evidence="1">Toxin-antitoxin system YwqK family antitoxin</fullName>
    </submittedName>
</protein>
<evidence type="ECO:0000313" key="2">
    <source>
        <dbReference type="Proteomes" id="UP000029878"/>
    </source>
</evidence>